<dbReference type="PANTHER" id="PTHR42928">
    <property type="entry name" value="TRICARBOXYLATE-BINDING PROTEIN"/>
    <property type="match status" value="1"/>
</dbReference>
<evidence type="ECO:0000313" key="5">
    <source>
        <dbReference type="Proteomes" id="UP000322110"/>
    </source>
</evidence>
<dbReference type="Pfam" id="PF03401">
    <property type="entry name" value="TctC"/>
    <property type="match status" value="1"/>
</dbReference>
<organism evidence="4 5">
    <name type="scientific">Teichococcus oryzae</name>
    <dbReference type="NCBI Taxonomy" id="1608942"/>
    <lineage>
        <taxon>Bacteria</taxon>
        <taxon>Pseudomonadati</taxon>
        <taxon>Pseudomonadota</taxon>
        <taxon>Alphaproteobacteria</taxon>
        <taxon>Acetobacterales</taxon>
        <taxon>Roseomonadaceae</taxon>
        <taxon>Roseomonas</taxon>
    </lineage>
</organism>
<protein>
    <submittedName>
        <fullName evidence="4">Tripartite tricarboxylate transporter substrate binding protein</fullName>
    </submittedName>
</protein>
<accession>A0A5B2TFS7</accession>
<sequence>MSFPADRLSPLGRRPFAFGILGAAAAMAASPSRAAEAGYPDRTITITVPFAPAGATDLAGRLLADRMGPALGPQGRVVVENKPGAGSALGAEHVRRSKPDGYNLLVGSASTLGVAPSAQPKVAPYNPAEDFTPIAVIGTSALGVVVPTASGITSVEQLVARLREGKGREGYASSGVGGISHLASSLFSKLADAPATHIPYRGGASVPEALIKQEVLFAFDQIASVVGQIRDGALRLLAVTTTTRDRSFPDVPTLQEAGVPGYELSTWTVMVGPKDLPPGITATLNQAANTALKDENVRRRLSDSGTDPRDDSTPESTRAFLAAEFARFKAAVDIAEMRMD</sequence>
<evidence type="ECO:0000256" key="2">
    <source>
        <dbReference type="SAM" id="MobiDB-lite"/>
    </source>
</evidence>
<dbReference type="PANTHER" id="PTHR42928:SF5">
    <property type="entry name" value="BLR1237 PROTEIN"/>
    <property type="match status" value="1"/>
</dbReference>
<dbReference type="SUPFAM" id="SSF53850">
    <property type="entry name" value="Periplasmic binding protein-like II"/>
    <property type="match status" value="1"/>
</dbReference>
<reference evidence="4 5" key="1">
    <citation type="journal article" date="2015" name="Int. J. Syst. Evol. Microbiol.">
        <title>Roseomonas oryzae sp. nov., isolated from paddy rhizosphere soil.</title>
        <authorList>
            <person name="Ramaprasad E.V."/>
            <person name="Sasikala Ch."/>
            <person name="Ramana Ch.V."/>
        </authorList>
    </citation>
    <scope>NUCLEOTIDE SEQUENCE [LARGE SCALE GENOMIC DNA]</scope>
    <source>
        <strain evidence="4 5">KCTC 42542</strain>
    </source>
</reference>
<dbReference type="AlphaFoldDB" id="A0A5B2TFS7"/>
<dbReference type="InterPro" id="IPR042100">
    <property type="entry name" value="Bug_dom1"/>
</dbReference>
<dbReference type="Proteomes" id="UP000322110">
    <property type="component" value="Unassembled WGS sequence"/>
</dbReference>
<evidence type="ECO:0000256" key="3">
    <source>
        <dbReference type="SAM" id="SignalP"/>
    </source>
</evidence>
<dbReference type="EMBL" id="VUKA01000006">
    <property type="protein sequence ID" value="KAA2212660.1"/>
    <property type="molecule type" value="Genomic_DNA"/>
</dbReference>
<keyword evidence="5" id="KW-1185">Reference proteome</keyword>
<dbReference type="InterPro" id="IPR005064">
    <property type="entry name" value="BUG"/>
</dbReference>
<dbReference type="RefSeq" id="WP_149812688.1">
    <property type="nucleotide sequence ID" value="NZ_VUKA01000006.1"/>
</dbReference>
<keyword evidence="3" id="KW-0732">Signal</keyword>
<comment type="similarity">
    <text evidence="1">Belongs to the UPF0065 (bug) family.</text>
</comment>
<feature type="region of interest" description="Disordered" evidence="2">
    <location>
        <begin position="294"/>
        <end position="315"/>
    </location>
</feature>
<name>A0A5B2TFS7_9PROT</name>
<dbReference type="Gene3D" id="3.40.190.150">
    <property type="entry name" value="Bordetella uptake gene, domain 1"/>
    <property type="match status" value="1"/>
</dbReference>
<feature type="compositionally biased region" description="Basic and acidic residues" evidence="2">
    <location>
        <begin position="294"/>
        <end position="312"/>
    </location>
</feature>
<dbReference type="Gene3D" id="3.40.190.10">
    <property type="entry name" value="Periplasmic binding protein-like II"/>
    <property type="match status" value="1"/>
</dbReference>
<evidence type="ECO:0000256" key="1">
    <source>
        <dbReference type="ARBA" id="ARBA00006987"/>
    </source>
</evidence>
<feature type="signal peptide" evidence="3">
    <location>
        <begin position="1"/>
        <end position="34"/>
    </location>
</feature>
<feature type="chain" id="PRO_5023092824" evidence="3">
    <location>
        <begin position="35"/>
        <end position="340"/>
    </location>
</feature>
<comment type="caution">
    <text evidence="4">The sequence shown here is derived from an EMBL/GenBank/DDBJ whole genome shotgun (WGS) entry which is preliminary data.</text>
</comment>
<evidence type="ECO:0000313" key="4">
    <source>
        <dbReference type="EMBL" id="KAA2212660.1"/>
    </source>
</evidence>
<proteinExistence type="inferred from homology"/>
<dbReference type="OrthoDB" id="7250553at2"/>
<dbReference type="PIRSF" id="PIRSF017082">
    <property type="entry name" value="YflP"/>
    <property type="match status" value="1"/>
</dbReference>
<gene>
    <name evidence="4" type="ORF">F0Q34_13155</name>
</gene>